<proteinExistence type="predicted"/>
<protein>
    <submittedName>
        <fullName evidence="1">Cadherin-20 F-cadherin MN-cadherin</fullName>
    </submittedName>
</protein>
<accession>A0A5C6NYG2</accession>
<sequence>MSRRRGEFGTVENGSASDARAVGGVESSLLSAFLAQAQMMGWRRSGVGKALALLALAFPLWEWGSCWGLIQGSGELEKSPRSDPGPWEVLHRHRRSWVWNQFFVLEEYTGNEPLYVGKLPCRKPRPLGSGATLLAAVD</sequence>
<gene>
    <name evidence="1" type="ORF">D4764_17G0002600</name>
</gene>
<dbReference type="EMBL" id="RHFK02000009">
    <property type="protein sequence ID" value="TWW70777.1"/>
    <property type="molecule type" value="Genomic_DNA"/>
</dbReference>
<evidence type="ECO:0000313" key="1">
    <source>
        <dbReference type="EMBL" id="TWW70777.1"/>
    </source>
</evidence>
<reference evidence="1 2" key="1">
    <citation type="submission" date="2019-04" db="EMBL/GenBank/DDBJ databases">
        <title>Chromosome genome assembly for Takifugu flavidus.</title>
        <authorList>
            <person name="Xiao S."/>
        </authorList>
    </citation>
    <scope>NUCLEOTIDE SEQUENCE [LARGE SCALE GENOMIC DNA]</scope>
    <source>
        <strain evidence="1">HTHZ2018</strain>
        <tissue evidence="1">Muscle</tissue>
    </source>
</reference>
<evidence type="ECO:0000313" key="2">
    <source>
        <dbReference type="Proteomes" id="UP000324091"/>
    </source>
</evidence>
<name>A0A5C6NYG2_9TELE</name>
<organism evidence="1 2">
    <name type="scientific">Takifugu flavidus</name>
    <name type="common">sansaifugu</name>
    <dbReference type="NCBI Taxonomy" id="433684"/>
    <lineage>
        <taxon>Eukaryota</taxon>
        <taxon>Metazoa</taxon>
        <taxon>Chordata</taxon>
        <taxon>Craniata</taxon>
        <taxon>Vertebrata</taxon>
        <taxon>Euteleostomi</taxon>
        <taxon>Actinopterygii</taxon>
        <taxon>Neopterygii</taxon>
        <taxon>Teleostei</taxon>
        <taxon>Neoteleostei</taxon>
        <taxon>Acanthomorphata</taxon>
        <taxon>Eupercaria</taxon>
        <taxon>Tetraodontiformes</taxon>
        <taxon>Tetradontoidea</taxon>
        <taxon>Tetraodontidae</taxon>
        <taxon>Takifugu</taxon>
    </lineage>
</organism>
<dbReference type="AlphaFoldDB" id="A0A5C6NYG2"/>
<dbReference type="Proteomes" id="UP000324091">
    <property type="component" value="Chromosome 17"/>
</dbReference>
<keyword evidence="2" id="KW-1185">Reference proteome</keyword>
<comment type="caution">
    <text evidence="1">The sequence shown here is derived from an EMBL/GenBank/DDBJ whole genome shotgun (WGS) entry which is preliminary data.</text>
</comment>